<evidence type="ECO:0000256" key="4">
    <source>
        <dbReference type="ARBA" id="ARBA00023026"/>
    </source>
</evidence>
<reference evidence="9 10" key="1">
    <citation type="submission" date="2020-12" db="EMBL/GenBank/DDBJ databases">
        <title>Effect of drift, selection, and recombination on the evolution of hybrid genomes in Candida yeast pathogens.</title>
        <authorList>
            <person name="Mixao V."/>
            <person name="Ksiezopolska E."/>
            <person name="Saus E."/>
            <person name="Boekhout T."/>
            <person name="Gacser A."/>
            <person name="Gabaldon T."/>
        </authorList>
    </citation>
    <scope>NUCLEOTIDE SEQUENCE [LARGE SCALE GENOMIC DNA]</scope>
    <source>
        <strain evidence="9 10">BP57</strain>
    </source>
</reference>
<name>A0A8H8DD34_9ASCO</name>
<dbReference type="GO" id="GO:0005886">
    <property type="term" value="C:plasma membrane"/>
    <property type="evidence" value="ECO:0007669"/>
    <property type="project" value="UniProtKB-SubCell"/>
</dbReference>
<dbReference type="NCBIfam" id="NF002999">
    <property type="entry name" value="PRK03767.1"/>
    <property type="match status" value="1"/>
</dbReference>
<evidence type="ECO:0000259" key="8">
    <source>
        <dbReference type="PROSITE" id="PS50902"/>
    </source>
</evidence>
<feature type="domain" description="Flavodoxin-like" evidence="8">
    <location>
        <begin position="3"/>
        <end position="192"/>
    </location>
</feature>
<dbReference type="PANTHER" id="PTHR30546:SF23">
    <property type="entry name" value="FLAVOPROTEIN-LIKE PROTEIN YCP4-RELATED"/>
    <property type="match status" value="1"/>
</dbReference>
<dbReference type="Gene3D" id="3.40.50.360">
    <property type="match status" value="1"/>
</dbReference>
<evidence type="ECO:0000256" key="7">
    <source>
        <dbReference type="SAM" id="MobiDB-lite"/>
    </source>
</evidence>
<dbReference type="EMBL" id="JAEOAQ010000002">
    <property type="protein sequence ID" value="KAG5420515.1"/>
    <property type="molecule type" value="Genomic_DNA"/>
</dbReference>
<dbReference type="PANTHER" id="PTHR30546">
    <property type="entry name" value="FLAVODOXIN-RELATED PROTEIN WRBA-RELATED"/>
    <property type="match status" value="1"/>
</dbReference>
<comment type="subcellular location">
    <subcellularLocation>
        <location evidence="1">Cell membrane</location>
        <topology evidence="1">Peripheral membrane protein</topology>
    </subcellularLocation>
</comment>
<evidence type="ECO:0000256" key="3">
    <source>
        <dbReference type="ARBA" id="ARBA00022475"/>
    </source>
</evidence>
<dbReference type="InterPro" id="IPR008254">
    <property type="entry name" value="Flavodoxin/NO_synth"/>
</dbReference>
<dbReference type="GO" id="GO:0003955">
    <property type="term" value="F:NAD(P)H dehydrogenase (quinone) activity"/>
    <property type="evidence" value="ECO:0007669"/>
    <property type="project" value="InterPro"/>
</dbReference>
<keyword evidence="3" id="KW-1003">Cell membrane</keyword>
<dbReference type="InterPro" id="IPR005025">
    <property type="entry name" value="FMN_Rdtase-like_dom"/>
</dbReference>
<feature type="region of interest" description="Disordered" evidence="7">
    <location>
        <begin position="210"/>
        <end position="277"/>
    </location>
</feature>
<comment type="caution">
    <text evidence="9">The sequence shown here is derived from an EMBL/GenBank/DDBJ whole genome shotgun (WGS) entry which is preliminary data.</text>
</comment>
<dbReference type="OrthoDB" id="504689at2759"/>
<dbReference type="Pfam" id="PF03358">
    <property type="entry name" value="FMN_red"/>
    <property type="match status" value="1"/>
</dbReference>
<dbReference type="PROSITE" id="PS50902">
    <property type="entry name" value="FLAVODOXIN_LIKE"/>
    <property type="match status" value="1"/>
</dbReference>
<dbReference type="InterPro" id="IPR029039">
    <property type="entry name" value="Flavoprotein-like_sf"/>
</dbReference>
<dbReference type="GeneID" id="93651025"/>
<evidence type="ECO:0000256" key="1">
    <source>
        <dbReference type="ARBA" id="ARBA00004202"/>
    </source>
</evidence>
<evidence type="ECO:0000313" key="9">
    <source>
        <dbReference type="EMBL" id="KAG5420515.1"/>
    </source>
</evidence>
<dbReference type="Proteomes" id="UP000669133">
    <property type="component" value="Unassembled WGS sequence"/>
</dbReference>
<comment type="similarity">
    <text evidence="2">Belongs to the WrbA family.</text>
</comment>
<protein>
    <submittedName>
        <fullName evidence="9">YCP4</fullName>
    </submittedName>
</protein>
<dbReference type="InterPro" id="IPR010089">
    <property type="entry name" value="Flavoprotein_WrbA-like"/>
</dbReference>
<keyword evidence="5" id="KW-0472">Membrane</keyword>
<gene>
    <name evidence="9" type="ORF">I9W82_002396</name>
</gene>
<keyword evidence="4" id="KW-0843">Virulence</keyword>
<accession>A0A8H8DD34</accession>
<comment type="function">
    <text evidence="6">Flavodoxin-like protein (FLP) that plays a role in cell wall integrity, oxidative stress protection and virulence. FLPs act as NAD(P)H quinone oxidoreductases. Reduces ubiquinone (coenzyme Q), enabling it to serve as an antioxidant in the membrane.</text>
</comment>
<sequence length="277" mass="29201">MKVAIIVYSTYGHILTLAKSVQEGVSKAGYKADLFQVPETLPQDVLDQLHAAPKPKDVPIATLDTLTEYDAFLFGIPTRFGTLPAQFFEFFAATGGLWAQGALAGKPAGIFVSTGTQGGGQETTVRNSLNFLAHHGLIYIPLGYAKAFALQSNLEEIHGGSPYGAGTFAGGDGSRQPTELEKEVAATQGEVFAQSAVKFCSGEKKTESKSAAAAAQQPAQTKEKSAAAQQPAQTKEKSAAAQQPAQTKEKPAEARAQQSAKAPESEDKSFCSKCIIM</sequence>
<evidence type="ECO:0000313" key="10">
    <source>
        <dbReference type="Proteomes" id="UP000669133"/>
    </source>
</evidence>
<proteinExistence type="inferred from homology"/>
<dbReference type="GO" id="GO:0010181">
    <property type="term" value="F:FMN binding"/>
    <property type="evidence" value="ECO:0007669"/>
    <property type="project" value="InterPro"/>
</dbReference>
<evidence type="ECO:0000256" key="6">
    <source>
        <dbReference type="ARBA" id="ARBA00053955"/>
    </source>
</evidence>
<feature type="compositionally biased region" description="Low complexity" evidence="7">
    <location>
        <begin position="210"/>
        <end position="220"/>
    </location>
</feature>
<dbReference type="NCBIfam" id="TIGR01755">
    <property type="entry name" value="flav_wrbA"/>
    <property type="match status" value="1"/>
</dbReference>
<keyword evidence="10" id="KW-1185">Reference proteome</keyword>
<dbReference type="GO" id="GO:0034599">
    <property type="term" value="P:cellular response to oxidative stress"/>
    <property type="evidence" value="ECO:0007669"/>
    <property type="project" value="UniProtKB-ARBA"/>
</dbReference>
<dbReference type="FunFam" id="3.40.50.360:FF:000001">
    <property type="entry name" value="NAD(P)H dehydrogenase (Quinone) FQR1-like"/>
    <property type="match status" value="1"/>
</dbReference>
<dbReference type="SUPFAM" id="SSF52218">
    <property type="entry name" value="Flavoproteins"/>
    <property type="match status" value="1"/>
</dbReference>
<dbReference type="RefSeq" id="XP_067549631.1">
    <property type="nucleotide sequence ID" value="XM_067691246.1"/>
</dbReference>
<evidence type="ECO:0000256" key="2">
    <source>
        <dbReference type="ARBA" id="ARBA00006961"/>
    </source>
</evidence>
<evidence type="ECO:0000256" key="5">
    <source>
        <dbReference type="ARBA" id="ARBA00023136"/>
    </source>
</evidence>
<dbReference type="AlphaFoldDB" id="A0A8H8DD34"/>
<organism evidence="9 10">
    <name type="scientific">Candida metapsilosis</name>
    <dbReference type="NCBI Taxonomy" id="273372"/>
    <lineage>
        <taxon>Eukaryota</taxon>
        <taxon>Fungi</taxon>
        <taxon>Dikarya</taxon>
        <taxon>Ascomycota</taxon>
        <taxon>Saccharomycotina</taxon>
        <taxon>Pichiomycetes</taxon>
        <taxon>Debaryomycetaceae</taxon>
        <taxon>Candida/Lodderomyces clade</taxon>
        <taxon>Candida</taxon>
    </lineage>
</organism>